<dbReference type="AlphaFoldDB" id="A0A6C1FEL0"/>
<proteinExistence type="predicted"/>
<dbReference type="SUPFAM" id="SSF111148">
    <property type="entry name" value="YggX-like"/>
    <property type="match status" value="1"/>
</dbReference>
<organism evidence="2 3">
    <name type="scientific">Buchnera aphidicola subsp. Uroleucon sonchi</name>
    <dbReference type="NCBI Taxonomy" id="118118"/>
    <lineage>
        <taxon>Bacteria</taxon>
        <taxon>Pseudomonadati</taxon>
        <taxon>Pseudomonadota</taxon>
        <taxon>Gammaproteobacteria</taxon>
        <taxon>Enterobacterales</taxon>
        <taxon>Erwiniaceae</taxon>
        <taxon>Buchnera</taxon>
    </lineage>
</organism>
<name>A0A6C1FEL0_BUCUN</name>
<dbReference type="GO" id="GO:0034599">
    <property type="term" value="P:cellular response to oxidative stress"/>
    <property type="evidence" value="ECO:0007669"/>
    <property type="project" value="TreeGrafter"/>
</dbReference>
<dbReference type="GO" id="GO:0005506">
    <property type="term" value="F:iron ion binding"/>
    <property type="evidence" value="ECO:0007669"/>
    <property type="project" value="InterPro"/>
</dbReference>
<dbReference type="PANTHER" id="PTHR36965">
    <property type="entry name" value="FE(2+)-TRAFFICKING PROTEIN-RELATED"/>
    <property type="match status" value="1"/>
</dbReference>
<dbReference type="NCBIfam" id="NF003817">
    <property type="entry name" value="PRK05408.1"/>
    <property type="match status" value="1"/>
</dbReference>
<dbReference type="EMBL" id="CP047588">
    <property type="protein sequence ID" value="QIE02296.1"/>
    <property type="molecule type" value="Genomic_DNA"/>
</dbReference>
<dbReference type="Pfam" id="PF04362">
    <property type="entry name" value="Iron_traffic"/>
    <property type="match status" value="1"/>
</dbReference>
<dbReference type="GO" id="GO:0005829">
    <property type="term" value="C:cytosol"/>
    <property type="evidence" value="ECO:0007669"/>
    <property type="project" value="TreeGrafter"/>
</dbReference>
<sequence>MNRIIFCEFLKKKSQGQDYQIYPGKLGEKIYNHISQEAWEQWMKKQTILINENKLNTSNYKDRQIIENNMKLFLFKKIK</sequence>
<dbReference type="Proteomes" id="UP000502958">
    <property type="component" value="Chromosome"/>
</dbReference>
<dbReference type="RefSeq" id="WP_163119812.1">
    <property type="nucleotide sequence ID" value="NZ_CP047588.1"/>
</dbReference>
<evidence type="ECO:0000313" key="2">
    <source>
        <dbReference type="EMBL" id="QIE02296.1"/>
    </source>
</evidence>
<gene>
    <name evidence="2" type="ORF">GUU85_02615</name>
</gene>
<accession>A0A6C1FEL0</accession>
<dbReference type="PIRSF" id="PIRSF029827">
    <property type="entry name" value="Fe_traffic_YggX"/>
    <property type="match status" value="1"/>
</dbReference>
<reference evidence="2 3" key="1">
    <citation type="submission" date="2020-01" db="EMBL/GenBank/DDBJ databases">
        <title>Complete genome of Buchnera aphidicola isolated from Chaitophorus populeti.</title>
        <authorList>
            <person name="Park J."/>
            <person name="Xi H."/>
        </authorList>
    </citation>
    <scope>NUCLEOTIDE SEQUENCE [LARGE SCALE GENOMIC DNA]</scope>
    <source>
        <strain evidence="2 3">UsonBac</strain>
    </source>
</reference>
<dbReference type="Gene3D" id="1.10.3880.10">
    <property type="entry name" value="Fe(II) trafficking protein YggX"/>
    <property type="match status" value="1"/>
</dbReference>
<evidence type="ECO:0000256" key="1">
    <source>
        <dbReference type="ARBA" id="ARBA00023004"/>
    </source>
</evidence>
<keyword evidence="1" id="KW-0408">Iron</keyword>
<dbReference type="PANTHER" id="PTHR36965:SF1">
    <property type="entry name" value="FE(2+)-TRAFFICKING PROTEIN-RELATED"/>
    <property type="match status" value="1"/>
</dbReference>
<protein>
    <submittedName>
        <fullName evidence="2">Oxidative damage protection protein</fullName>
    </submittedName>
</protein>
<dbReference type="InterPro" id="IPR007457">
    <property type="entry name" value="Fe_traffick_prot_YggX"/>
</dbReference>
<evidence type="ECO:0000313" key="3">
    <source>
        <dbReference type="Proteomes" id="UP000502958"/>
    </source>
</evidence>
<dbReference type="InterPro" id="IPR036766">
    <property type="entry name" value="Fe_traffick_prot_YggX_sf"/>
</dbReference>